<evidence type="ECO:0000256" key="7">
    <source>
        <dbReference type="ARBA" id="ARBA00022989"/>
    </source>
</evidence>
<feature type="transmembrane region" description="Helical" evidence="9">
    <location>
        <begin position="114"/>
        <end position="136"/>
    </location>
</feature>
<dbReference type="InterPro" id="IPR035906">
    <property type="entry name" value="MetI-like_sf"/>
</dbReference>
<keyword evidence="8 9" id="KW-0472">Membrane</keyword>
<evidence type="ECO:0000256" key="4">
    <source>
        <dbReference type="ARBA" id="ARBA00022475"/>
    </source>
</evidence>
<dbReference type="PANTHER" id="PTHR30425:SF1">
    <property type="entry name" value="PHOSPHATE TRANSPORT SYSTEM PERMEASE PROTEIN PSTC"/>
    <property type="match status" value="1"/>
</dbReference>
<dbReference type="Gene3D" id="1.10.3720.10">
    <property type="entry name" value="MetI-like"/>
    <property type="match status" value="1"/>
</dbReference>
<sequence>MKKMKWSDIFEWLIERVFFICAMFAVFSVAAITIFIFIKGLPAISEIGLLNFTLGSKWKPSANLFGILPMIAGSIFATIGAIAIGVPVGIFTAVYLAEIAPPNVAKFVRPAVELLAGIPSVLYGFFGLVVIVPLVSDVFGGAGYSLLTASFILGVMILPTIISLSEAALRAVPVEYKEGALALGSSHINAVFTVLIPAARSGIVAAIILGVGRAIGETMAVMLVAGNTPRVPGSVLDPIRTMTTNIAMEMNYAVDLHFDALFGTGVVLFVFIMILNLVTYFFVHRNVAK</sequence>
<keyword evidence="7 9" id="KW-1133">Transmembrane helix</keyword>
<evidence type="ECO:0000256" key="6">
    <source>
        <dbReference type="ARBA" id="ARBA00022692"/>
    </source>
</evidence>
<feature type="transmembrane region" description="Helical" evidence="9">
    <location>
        <begin position="260"/>
        <end position="283"/>
    </location>
</feature>
<keyword evidence="4 10" id="KW-1003">Cell membrane</keyword>
<comment type="subcellular location">
    <subcellularLocation>
        <location evidence="1 9">Cell membrane</location>
        <topology evidence="1 9">Multi-pass membrane protein</topology>
    </subcellularLocation>
</comment>
<dbReference type="Pfam" id="PF00528">
    <property type="entry name" value="BPD_transp_1"/>
    <property type="match status" value="1"/>
</dbReference>
<keyword evidence="5 10" id="KW-0592">Phosphate transport</keyword>
<name>A0ABS5PMK6_9FIRM</name>
<proteinExistence type="inferred from homology"/>
<dbReference type="NCBIfam" id="TIGR02138">
    <property type="entry name" value="phosphate_pstC"/>
    <property type="match status" value="1"/>
</dbReference>
<feature type="transmembrane region" description="Helical" evidence="9">
    <location>
        <begin position="67"/>
        <end position="94"/>
    </location>
</feature>
<evidence type="ECO:0000256" key="2">
    <source>
        <dbReference type="ARBA" id="ARBA00007069"/>
    </source>
</evidence>
<comment type="function">
    <text evidence="10">Part of the binding-protein-dependent transport system for phosphate; probably responsible for the translocation of the substrate across the membrane.</text>
</comment>
<evidence type="ECO:0000259" key="11">
    <source>
        <dbReference type="PROSITE" id="PS50928"/>
    </source>
</evidence>
<evidence type="ECO:0000313" key="12">
    <source>
        <dbReference type="EMBL" id="MBS7526418.1"/>
    </source>
</evidence>
<feature type="domain" description="ABC transmembrane type-1" evidence="11">
    <location>
        <begin position="71"/>
        <end position="279"/>
    </location>
</feature>
<dbReference type="SUPFAM" id="SSF161098">
    <property type="entry name" value="MetI-like"/>
    <property type="match status" value="1"/>
</dbReference>
<reference evidence="12 13" key="1">
    <citation type="submission" date="2021-05" db="EMBL/GenBank/DDBJ databases">
        <title>Fusibacter ferrireducens sp. nov., an anaerobic, sulfur- and Fe-reducing bacterium isolated from the mangrove sediment.</title>
        <authorList>
            <person name="Qiu D."/>
        </authorList>
    </citation>
    <scope>NUCLEOTIDE SEQUENCE [LARGE SCALE GENOMIC DNA]</scope>
    <source>
        <strain evidence="12 13">DSM 12116</strain>
    </source>
</reference>
<keyword evidence="13" id="KW-1185">Reference proteome</keyword>
<evidence type="ECO:0000256" key="8">
    <source>
        <dbReference type="ARBA" id="ARBA00023136"/>
    </source>
</evidence>
<dbReference type="PANTHER" id="PTHR30425">
    <property type="entry name" value="PHOSPHATE TRANSPORT SYSTEM PERMEASE PROTEIN PST"/>
    <property type="match status" value="1"/>
</dbReference>
<evidence type="ECO:0000256" key="3">
    <source>
        <dbReference type="ARBA" id="ARBA00022448"/>
    </source>
</evidence>
<comment type="similarity">
    <text evidence="2 10">Belongs to the binding-protein-dependent transport system permease family. CysTW subfamily.</text>
</comment>
<evidence type="ECO:0000256" key="9">
    <source>
        <dbReference type="RuleBase" id="RU363032"/>
    </source>
</evidence>
<dbReference type="InterPro" id="IPR000515">
    <property type="entry name" value="MetI-like"/>
</dbReference>
<evidence type="ECO:0000256" key="5">
    <source>
        <dbReference type="ARBA" id="ARBA00022592"/>
    </source>
</evidence>
<dbReference type="RefSeq" id="WP_213236371.1">
    <property type="nucleotide sequence ID" value="NZ_JAHBCL010000010.1"/>
</dbReference>
<evidence type="ECO:0000256" key="10">
    <source>
        <dbReference type="RuleBase" id="RU363054"/>
    </source>
</evidence>
<keyword evidence="6 9" id="KW-0812">Transmembrane</keyword>
<keyword evidence="3 9" id="KW-0813">Transport</keyword>
<dbReference type="InterPro" id="IPR011864">
    <property type="entry name" value="Phosphate_PstC"/>
</dbReference>
<dbReference type="EMBL" id="JAHBCL010000010">
    <property type="protein sequence ID" value="MBS7526418.1"/>
    <property type="molecule type" value="Genomic_DNA"/>
</dbReference>
<comment type="caution">
    <text evidence="12">The sequence shown here is derived from an EMBL/GenBank/DDBJ whole genome shotgun (WGS) entry which is preliminary data.</text>
</comment>
<accession>A0ABS5PMK6</accession>
<evidence type="ECO:0000256" key="1">
    <source>
        <dbReference type="ARBA" id="ARBA00004651"/>
    </source>
</evidence>
<dbReference type="Proteomes" id="UP000746471">
    <property type="component" value="Unassembled WGS sequence"/>
</dbReference>
<feature type="transmembrane region" description="Helical" evidence="9">
    <location>
        <begin position="12"/>
        <end position="38"/>
    </location>
</feature>
<gene>
    <name evidence="12" type="primary">pstC</name>
    <name evidence="12" type="ORF">KHM83_06990</name>
</gene>
<dbReference type="PROSITE" id="PS50928">
    <property type="entry name" value="ABC_TM1"/>
    <property type="match status" value="1"/>
</dbReference>
<feature type="transmembrane region" description="Helical" evidence="9">
    <location>
        <begin position="142"/>
        <end position="169"/>
    </location>
</feature>
<dbReference type="CDD" id="cd06261">
    <property type="entry name" value="TM_PBP2"/>
    <property type="match status" value="1"/>
</dbReference>
<protein>
    <recommendedName>
        <fullName evidence="10">Phosphate transport system permease protein</fullName>
    </recommendedName>
</protein>
<dbReference type="InterPro" id="IPR051124">
    <property type="entry name" value="Phosphate_Transport_Permease"/>
</dbReference>
<feature type="transmembrane region" description="Helical" evidence="9">
    <location>
        <begin position="190"/>
        <end position="215"/>
    </location>
</feature>
<organism evidence="12 13">
    <name type="scientific">Fusibacter paucivorans</name>
    <dbReference type="NCBI Taxonomy" id="76009"/>
    <lineage>
        <taxon>Bacteria</taxon>
        <taxon>Bacillati</taxon>
        <taxon>Bacillota</taxon>
        <taxon>Clostridia</taxon>
        <taxon>Eubacteriales</taxon>
        <taxon>Eubacteriales Family XII. Incertae Sedis</taxon>
        <taxon>Fusibacter</taxon>
    </lineage>
</organism>
<evidence type="ECO:0000313" key="13">
    <source>
        <dbReference type="Proteomes" id="UP000746471"/>
    </source>
</evidence>